<gene>
    <name evidence="2" type="ORF">CMUS01_05474</name>
</gene>
<dbReference type="AlphaFoldDB" id="A0A8H6NK41"/>
<feature type="compositionally biased region" description="Polar residues" evidence="1">
    <location>
        <begin position="48"/>
        <end position="62"/>
    </location>
</feature>
<accession>A0A8H6NK41</accession>
<comment type="caution">
    <text evidence="2">The sequence shown here is derived from an EMBL/GenBank/DDBJ whole genome shotgun (WGS) entry which is preliminary data.</text>
</comment>
<evidence type="ECO:0000313" key="3">
    <source>
        <dbReference type="Proteomes" id="UP000639643"/>
    </source>
</evidence>
<reference evidence="2" key="1">
    <citation type="journal article" date="2020" name="Phytopathology">
        <title>Genome Sequence Resources of Colletotrichum truncatum, C. plurivorum, C. musicola, and C. sojae: Four Species Pathogenic to Soybean (Glycine max).</title>
        <authorList>
            <person name="Rogerio F."/>
            <person name="Boufleur T.R."/>
            <person name="Ciampi-Guillardi M."/>
            <person name="Sukno S.A."/>
            <person name="Thon M.R."/>
            <person name="Massola Junior N.S."/>
            <person name="Baroncelli R."/>
        </authorList>
    </citation>
    <scope>NUCLEOTIDE SEQUENCE</scope>
    <source>
        <strain evidence="2">LFN0074</strain>
    </source>
</reference>
<name>A0A8H6NK41_9PEZI</name>
<evidence type="ECO:0000313" key="2">
    <source>
        <dbReference type="EMBL" id="KAF6836344.1"/>
    </source>
</evidence>
<feature type="region of interest" description="Disordered" evidence="1">
    <location>
        <begin position="1"/>
        <end position="22"/>
    </location>
</feature>
<organism evidence="2 3">
    <name type="scientific">Colletotrichum musicola</name>
    <dbReference type="NCBI Taxonomy" id="2175873"/>
    <lineage>
        <taxon>Eukaryota</taxon>
        <taxon>Fungi</taxon>
        <taxon>Dikarya</taxon>
        <taxon>Ascomycota</taxon>
        <taxon>Pezizomycotina</taxon>
        <taxon>Sordariomycetes</taxon>
        <taxon>Hypocreomycetidae</taxon>
        <taxon>Glomerellales</taxon>
        <taxon>Glomerellaceae</taxon>
        <taxon>Colletotrichum</taxon>
        <taxon>Colletotrichum orchidearum species complex</taxon>
    </lineage>
</organism>
<protein>
    <submittedName>
        <fullName evidence="2">Uncharacterized protein</fullName>
    </submittedName>
</protein>
<proteinExistence type="predicted"/>
<dbReference type="EMBL" id="WIGM01000162">
    <property type="protein sequence ID" value="KAF6836344.1"/>
    <property type="molecule type" value="Genomic_DNA"/>
</dbReference>
<feature type="region of interest" description="Disordered" evidence="1">
    <location>
        <begin position="45"/>
        <end position="77"/>
    </location>
</feature>
<sequence>MAKGRESEMVFPAPDLGRPDVGHYTGFEEKEWLTRIKTATTMAVDGWNPTQEDGGCSSSFSAGDSEVLQGEAGQEFS</sequence>
<evidence type="ECO:0000256" key="1">
    <source>
        <dbReference type="SAM" id="MobiDB-lite"/>
    </source>
</evidence>
<dbReference type="Proteomes" id="UP000639643">
    <property type="component" value="Unassembled WGS sequence"/>
</dbReference>
<keyword evidence="3" id="KW-1185">Reference proteome</keyword>